<dbReference type="Proteomes" id="UP001176521">
    <property type="component" value="Unassembled WGS sequence"/>
</dbReference>
<dbReference type="EMBL" id="JAPDMQ010000311">
    <property type="protein sequence ID" value="KAK0527441.1"/>
    <property type="molecule type" value="Genomic_DNA"/>
</dbReference>
<evidence type="ECO:0000313" key="3">
    <source>
        <dbReference type="Proteomes" id="UP001176521"/>
    </source>
</evidence>
<proteinExistence type="predicted"/>
<sequence length="165" mass="17684">MSASASNQGTSQGGSQAARARDSFDLVKRLGDVVLKKQTVKRAEVSKQIDQLLDRLRADSNALCEAETRQAAQMHAAHVQTMKELDTELREQIRRLLECYGIIKDNMATANATVLAAGGDSATLGGGRDELGLELAELAQRAEALSGAAAKIVKEGGVEYEDIRE</sequence>
<reference evidence="2" key="1">
    <citation type="journal article" date="2023" name="PhytoFront">
        <title>Draft Genome Resources of Seven Strains of Tilletia horrida, Causal Agent of Kernel Smut of Rice.</title>
        <authorList>
            <person name="Khanal S."/>
            <person name="Antony Babu S."/>
            <person name="Zhou X.G."/>
        </authorList>
    </citation>
    <scope>NUCLEOTIDE SEQUENCE</scope>
    <source>
        <strain evidence="2">TX3</strain>
    </source>
</reference>
<evidence type="ECO:0000256" key="1">
    <source>
        <dbReference type="SAM" id="MobiDB-lite"/>
    </source>
</evidence>
<organism evidence="2 3">
    <name type="scientific">Tilletia horrida</name>
    <dbReference type="NCBI Taxonomy" id="155126"/>
    <lineage>
        <taxon>Eukaryota</taxon>
        <taxon>Fungi</taxon>
        <taxon>Dikarya</taxon>
        <taxon>Basidiomycota</taxon>
        <taxon>Ustilaginomycotina</taxon>
        <taxon>Exobasidiomycetes</taxon>
        <taxon>Tilletiales</taxon>
        <taxon>Tilletiaceae</taxon>
        <taxon>Tilletia</taxon>
    </lineage>
</organism>
<evidence type="ECO:0000313" key="2">
    <source>
        <dbReference type="EMBL" id="KAK0527441.1"/>
    </source>
</evidence>
<comment type="caution">
    <text evidence="2">The sequence shown here is derived from an EMBL/GenBank/DDBJ whole genome shotgun (WGS) entry which is preliminary data.</text>
</comment>
<name>A0AAN6GDE1_9BASI</name>
<gene>
    <name evidence="2" type="ORF">OC842_004876</name>
</gene>
<feature type="compositionally biased region" description="Polar residues" evidence="1">
    <location>
        <begin position="1"/>
        <end position="15"/>
    </location>
</feature>
<protein>
    <submittedName>
        <fullName evidence="2">Uncharacterized protein</fullName>
    </submittedName>
</protein>
<dbReference type="AlphaFoldDB" id="A0AAN6GDE1"/>
<feature type="region of interest" description="Disordered" evidence="1">
    <location>
        <begin position="1"/>
        <end position="20"/>
    </location>
</feature>
<keyword evidence="3" id="KW-1185">Reference proteome</keyword>
<accession>A0AAN6GDE1</accession>